<dbReference type="AlphaFoldDB" id="A0AAV2DJ88"/>
<feature type="chain" id="PRO_5043550596" description="Secreted protein" evidence="1">
    <location>
        <begin position="29"/>
        <end position="67"/>
    </location>
</feature>
<evidence type="ECO:0008006" key="4">
    <source>
        <dbReference type="Google" id="ProtNLM"/>
    </source>
</evidence>
<evidence type="ECO:0000313" key="2">
    <source>
        <dbReference type="EMBL" id="CAL1373660.1"/>
    </source>
</evidence>
<evidence type="ECO:0000256" key="1">
    <source>
        <dbReference type="SAM" id="SignalP"/>
    </source>
</evidence>
<accession>A0AAV2DJ88</accession>
<feature type="signal peptide" evidence="1">
    <location>
        <begin position="1"/>
        <end position="28"/>
    </location>
</feature>
<gene>
    <name evidence="2" type="ORF">LTRI10_LOCUS15580</name>
</gene>
<evidence type="ECO:0000313" key="3">
    <source>
        <dbReference type="Proteomes" id="UP001497516"/>
    </source>
</evidence>
<sequence length="67" mass="7547">MDRRLPRPGFIIIVALVHLLVLARQASLQQNRRSASSSSTVGPHTALHQFETAARNRVPRITFETKK</sequence>
<proteinExistence type="predicted"/>
<organism evidence="2 3">
    <name type="scientific">Linum trigynum</name>
    <dbReference type="NCBI Taxonomy" id="586398"/>
    <lineage>
        <taxon>Eukaryota</taxon>
        <taxon>Viridiplantae</taxon>
        <taxon>Streptophyta</taxon>
        <taxon>Embryophyta</taxon>
        <taxon>Tracheophyta</taxon>
        <taxon>Spermatophyta</taxon>
        <taxon>Magnoliopsida</taxon>
        <taxon>eudicotyledons</taxon>
        <taxon>Gunneridae</taxon>
        <taxon>Pentapetalae</taxon>
        <taxon>rosids</taxon>
        <taxon>fabids</taxon>
        <taxon>Malpighiales</taxon>
        <taxon>Linaceae</taxon>
        <taxon>Linum</taxon>
    </lineage>
</organism>
<name>A0AAV2DJ88_9ROSI</name>
<dbReference type="Proteomes" id="UP001497516">
    <property type="component" value="Chromosome 3"/>
</dbReference>
<dbReference type="EMBL" id="OZ034816">
    <property type="protein sequence ID" value="CAL1373660.1"/>
    <property type="molecule type" value="Genomic_DNA"/>
</dbReference>
<keyword evidence="3" id="KW-1185">Reference proteome</keyword>
<protein>
    <recommendedName>
        <fullName evidence="4">Secreted protein</fullName>
    </recommendedName>
</protein>
<keyword evidence="1" id="KW-0732">Signal</keyword>
<reference evidence="2 3" key="1">
    <citation type="submission" date="2024-04" db="EMBL/GenBank/DDBJ databases">
        <authorList>
            <person name="Fracassetti M."/>
        </authorList>
    </citation>
    <scope>NUCLEOTIDE SEQUENCE [LARGE SCALE GENOMIC DNA]</scope>
</reference>